<accession>A0ACC2NBX7</accession>
<evidence type="ECO:0000313" key="2">
    <source>
        <dbReference type="Proteomes" id="UP001239111"/>
    </source>
</evidence>
<organism evidence="1 2">
    <name type="scientific">Eretmocerus hayati</name>
    <dbReference type="NCBI Taxonomy" id="131215"/>
    <lineage>
        <taxon>Eukaryota</taxon>
        <taxon>Metazoa</taxon>
        <taxon>Ecdysozoa</taxon>
        <taxon>Arthropoda</taxon>
        <taxon>Hexapoda</taxon>
        <taxon>Insecta</taxon>
        <taxon>Pterygota</taxon>
        <taxon>Neoptera</taxon>
        <taxon>Endopterygota</taxon>
        <taxon>Hymenoptera</taxon>
        <taxon>Apocrita</taxon>
        <taxon>Proctotrupomorpha</taxon>
        <taxon>Chalcidoidea</taxon>
        <taxon>Aphelinidae</taxon>
        <taxon>Aphelininae</taxon>
        <taxon>Eretmocerus</taxon>
    </lineage>
</organism>
<sequence>MKIRKEHALLTTPQPNYVGKLPDLTSFKVLQNFLRHYPSSLGFIQECRHADIHIITVVLKILEYVRTVKTIMAIISQTAQISVLIRIVIWLIMWQKQLNRSCWTLECMSNRLDNITSMD</sequence>
<evidence type="ECO:0000313" key="1">
    <source>
        <dbReference type="EMBL" id="KAJ8668665.1"/>
    </source>
</evidence>
<proteinExistence type="predicted"/>
<reference evidence="1" key="1">
    <citation type="submission" date="2023-04" db="EMBL/GenBank/DDBJ databases">
        <title>A chromosome-level genome assembly of the parasitoid wasp Eretmocerus hayati.</title>
        <authorList>
            <person name="Zhong Y."/>
            <person name="Liu S."/>
            <person name="Liu Y."/>
        </authorList>
    </citation>
    <scope>NUCLEOTIDE SEQUENCE</scope>
    <source>
        <strain evidence="1">ZJU_SS_LIU_2023</strain>
    </source>
</reference>
<keyword evidence="2" id="KW-1185">Reference proteome</keyword>
<dbReference type="Proteomes" id="UP001239111">
    <property type="component" value="Chromosome 4"/>
</dbReference>
<name>A0ACC2NBX7_9HYME</name>
<comment type="caution">
    <text evidence="1">The sequence shown here is derived from an EMBL/GenBank/DDBJ whole genome shotgun (WGS) entry which is preliminary data.</text>
</comment>
<protein>
    <submittedName>
        <fullName evidence="1">Uncharacterized protein</fullName>
    </submittedName>
</protein>
<gene>
    <name evidence="1" type="ORF">QAD02_010328</name>
</gene>
<dbReference type="EMBL" id="CM056744">
    <property type="protein sequence ID" value="KAJ8668665.1"/>
    <property type="molecule type" value="Genomic_DNA"/>
</dbReference>